<evidence type="ECO:0000313" key="2">
    <source>
        <dbReference type="Proteomes" id="UP000399805"/>
    </source>
</evidence>
<sequence length="195" mass="21109">MIEAAVEAGAKSISVVWARGRVEWEVARVRATVLGFLYDKVSNFLKNQDPLGRGVLIADEPGGNSAEQHAWLAETLPLTTQGTKFNAPTQIVLPILMAPSHHVPQLQLADLVAGVTVGAIAGSPYATGLMPDLLRIASRDKYGRVGGTGLTLWPPDLANLYWRVCGDTTRWHQGGEYDLPHHGWDYYEDAGIPAA</sequence>
<protein>
    <submittedName>
        <fullName evidence="1">Uncharacterized protein</fullName>
    </submittedName>
</protein>
<dbReference type="InterPro" id="IPR024524">
    <property type="entry name" value="DUF3800"/>
</dbReference>
<gene>
    <name evidence="1" type="ORF">AA23TX_06765</name>
</gene>
<reference evidence="1 2" key="1">
    <citation type="submission" date="2019-09" db="EMBL/GenBank/DDBJ databases">
        <authorList>
            <person name="Leyn A S."/>
        </authorList>
    </citation>
    <scope>NUCLEOTIDE SEQUENCE [LARGE SCALE GENOMIC DNA]</scope>
    <source>
        <strain evidence="1">AA231_1</strain>
    </source>
</reference>
<accession>A0A6I8LUK9</accession>
<evidence type="ECO:0000313" key="1">
    <source>
        <dbReference type="EMBL" id="VVJ21745.1"/>
    </source>
</evidence>
<dbReference type="EMBL" id="CABVGP010000002">
    <property type="protein sequence ID" value="VVJ21745.1"/>
    <property type="molecule type" value="Genomic_DNA"/>
</dbReference>
<dbReference type="Pfam" id="PF12686">
    <property type="entry name" value="DUF3800"/>
    <property type="match status" value="1"/>
</dbReference>
<organism evidence="1 2">
    <name type="scientific">Amycolatopsis camponoti</name>
    <dbReference type="NCBI Taxonomy" id="2606593"/>
    <lineage>
        <taxon>Bacteria</taxon>
        <taxon>Bacillati</taxon>
        <taxon>Actinomycetota</taxon>
        <taxon>Actinomycetes</taxon>
        <taxon>Pseudonocardiales</taxon>
        <taxon>Pseudonocardiaceae</taxon>
        <taxon>Amycolatopsis</taxon>
    </lineage>
</organism>
<dbReference type="AlphaFoldDB" id="A0A6I8LUK9"/>
<name>A0A6I8LUK9_9PSEU</name>
<dbReference type="Proteomes" id="UP000399805">
    <property type="component" value="Unassembled WGS sequence"/>
</dbReference>
<dbReference type="RefSeq" id="WP_155546624.1">
    <property type="nucleotide sequence ID" value="NZ_CABVGP010000002.1"/>
</dbReference>
<proteinExistence type="predicted"/>
<keyword evidence="2" id="KW-1185">Reference proteome</keyword>